<dbReference type="InterPro" id="IPR051209">
    <property type="entry name" value="FAD-bind_Monooxygenase_sf"/>
</dbReference>
<comment type="similarity">
    <text evidence="1">Belongs to the FAD-binding monooxygenase family.</text>
</comment>
<evidence type="ECO:0000256" key="1">
    <source>
        <dbReference type="ARBA" id="ARBA00010139"/>
    </source>
</evidence>
<dbReference type="PANTHER" id="PTHR42877:SF8">
    <property type="entry name" value="MONOOXYGENASE"/>
    <property type="match status" value="1"/>
</dbReference>
<evidence type="ECO:0000313" key="2">
    <source>
        <dbReference type="EMBL" id="KAK0478974.1"/>
    </source>
</evidence>
<protein>
    <submittedName>
        <fullName evidence="2">Uncharacterized protein</fullName>
    </submittedName>
</protein>
<accession>A0AA39P7P0</accession>
<evidence type="ECO:0000313" key="3">
    <source>
        <dbReference type="Proteomes" id="UP001175227"/>
    </source>
</evidence>
<keyword evidence="3" id="KW-1185">Reference proteome</keyword>
<dbReference type="InterPro" id="IPR036188">
    <property type="entry name" value="FAD/NAD-bd_sf"/>
</dbReference>
<reference evidence="2" key="1">
    <citation type="submission" date="2023-06" db="EMBL/GenBank/DDBJ databases">
        <authorList>
            <consortium name="Lawrence Berkeley National Laboratory"/>
            <person name="Ahrendt S."/>
            <person name="Sahu N."/>
            <person name="Indic B."/>
            <person name="Wong-Bajracharya J."/>
            <person name="Merenyi Z."/>
            <person name="Ke H.-M."/>
            <person name="Monk M."/>
            <person name="Kocsube S."/>
            <person name="Drula E."/>
            <person name="Lipzen A."/>
            <person name="Balint B."/>
            <person name="Henrissat B."/>
            <person name="Andreopoulos B."/>
            <person name="Martin F.M."/>
            <person name="Harder C.B."/>
            <person name="Rigling D."/>
            <person name="Ford K.L."/>
            <person name="Foster G.D."/>
            <person name="Pangilinan J."/>
            <person name="Papanicolaou A."/>
            <person name="Barry K."/>
            <person name="LaButti K."/>
            <person name="Viragh M."/>
            <person name="Koriabine M."/>
            <person name="Yan M."/>
            <person name="Riley R."/>
            <person name="Champramary S."/>
            <person name="Plett K.L."/>
            <person name="Tsai I.J."/>
            <person name="Slot J."/>
            <person name="Sipos G."/>
            <person name="Plett J."/>
            <person name="Nagy L.G."/>
            <person name="Grigoriev I.V."/>
        </authorList>
    </citation>
    <scope>NUCLEOTIDE SEQUENCE</scope>
    <source>
        <strain evidence="2">ICMP 16352</strain>
    </source>
</reference>
<proteinExistence type="inferred from homology"/>
<dbReference type="EMBL" id="JAUEPR010000013">
    <property type="protein sequence ID" value="KAK0478974.1"/>
    <property type="molecule type" value="Genomic_DNA"/>
</dbReference>
<gene>
    <name evidence="2" type="ORF">IW261DRAFT_1565074</name>
</gene>
<dbReference type="AlphaFoldDB" id="A0AA39P7P0"/>
<comment type="caution">
    <text evidence="2">The sequence shown here is derived from an EMBL/GenBank/DDBJ whole genome shotgun (WGS) entry which is preliminary data.</text>
</comment>
<organism evidence="2 3">
    <name type="scientific">Armillaria novae-zelandiae</name>
    <dbReference type="NCBI Taxonomy" id="153914"/>
    <lineage>
        <taxon>Eukaryota</taxon>
        <taxon>Fungi</taxon>
        <taxon>Dikarya</taxon>
        <taxon>Basidiomycota</taxon>
        <taxon>Agaricomycotina</taxon>
        <taxon>Agaricomycetes</taxon>
        <taxon>Agaricomycetidae</taxon>
        <taxon>Agaricales</taxon>
        <taxon>Marasmiineae</taxon>
        <taxon>Physalacriaceae</taxon>
        <taxon>Armillaria</taxon>
    </lineage>
</organism>
<sequence>MGTLIIQSNSEMQNTALEHMSTFFSNFSDASLHNIPQLIILKIRSRVLEANSWSYFYGSLPHINLVQDPIKSIAPNSILTESTIERPVDRIILATGFDTGFRPQYILRSKGGINLRDMWVQKPKGAIELSAYMSIVLAGFLNMFLMGSGLGIPYANGSILLHMEAQADYVVACLAKMQKQDIKTMEVDRDAQNKYNIQQTLSLEDLIWLDHCSSWYKGGTVDGEPFALYGGSKLQYKELLSSPRWEDWKFIPLYNNQFAFLGNGESLVKAMGGDKAYYFTLENCANILTTGDFQAE</sequence>
<dbReference type="PANTHER" id="PTHR42877">
    <property type="entry name" value="L-ORNITHINE N(5)-MONOOXYGENASE-RELATED"/>
    <property type="match status" value="1"/>
</dbReference>
<dbReference type="SUPFAM" id="SSF51905">
    <property type="entry name" value="FAD/NAD(P)-binding domain"/>
    <property type="match status" value="1"/>
</dbReference>
<dbReference type="Gene3D" id="3.50.50.60">
    <property type="entry name" value="FAD/NAD(P)-binding domain"/>
    <property type="match status" value="1"/>
</dbReference>
<dbReference type="Proteomes" id="UP001175227">
    <property type="component" value="Unassembled WGS sequence"/>
</dbReference>
<name>A0AA39P7P0_9AGAR</name>